<evidence type="ECO:0000313" key="1">
    <source>
        <dbReference type="EMBL" id="OHA06883.1"/>
    </source>
</evidence>
<name>A0A1G2L5G9_9BACT</name>
<reference evidence="1 2" key="1">
    <citation type="journal article" date="2016" name="Nat. Commun.">
        <title>Thousands of microbial genomes shed light on interconnected biogeochemical processes in an aquifer system.</title>
        <authorList>
            <person name="Anantharaman K."/>
            <person name="Brown C.T."/>
            <person name="Hug L.A."/>
            <person name="Sharon I."/>
            <person name="Castelle C.J."/>
            <person name="Probst A.J."/>
            <person name="Thomas B.C."/>
            <person name="Singh A."/>
            <person name="Wilkins M.J."/>
            <person name="Karaoz U."/>
            <person name="Brodie E.L."/>
            <person name="Williams K.H."/>
            <person name="Hubbard S.S."/>
            <person name="Banfield J.F."/>
        </authorList>
    </citation>
    <scope>NUCLEOTIDE SEQUENCE [LARGE SCALE GENOMIC DNA]</scope>
</reference>
<dbReference type="EMBL" id="MHQO01000021">
    <property type="protein sequence ID" value="OHA06883.1"/>
    <property type="molecule type" value="Genomic_DNA"/>
</dbReference>
<sequence>MALVAGCGANTAIEKSYIMTGLFTEVDEAIAKAGNLKIGETVCPSGLKTAGFDPDAQNVKIFAGATGAQYFLGTANPQVAVTSPEDVKKISQEFSLYATYVYPIRNPKKDKDMVYFNKQKSLTTGTDGDFVIVCRENKVYSHGWTGKKKINEPGEYKQTGGNVLPWFLNILGNPLSLIGL</sequence>
<organism evidence="1 2">
    <name type="scientific">Candidatus Sungbacteria bacterium RIFCSPLOWO2_01_FULL_47_10</name>
    <dbReference type="NCBI Taxonomy" id="1802276"/>
    <lineage>
        <taxon>Bacteria</taxon>
        <taxon>Candidatus Sungiibacteriota</taxon>
    </lineage>
</organism>
<evidence type="ECO:0000313" key="2">
    <source>
        <dbReference type="Proteomes" id="UP000177982"/>
    </source>
</evidence>
<gene>
    <name evidence="1" type="ORF">A2934_03310</name>
</gene>
<protein>
    <submittedName>
        <fullName evidence="1">Uncharacterized protein</fullName>
    </submittedName>
</protein>
<proteinExistence type="predicted"/>
<dbReference type="Proteomes" id="UP000177982">
    <property type="component" value="Unassembled WGS sequence"/>
</dbReference>
<comment type="caution">
    <text evidence="1">The sequence shown here is derived from an EMBL/GenBank/DDBJ whole genome shotgun (WGS) entry which is preliminary data.</text>
</comment>
<dbReference type="AlphaFoldDB" id="A0A1G2L5G9"/>
<accession>A0A1G2L5G9</accession>